<protein>
    <submittedName>
        <fullName evidence="7">Monooxygenase flavin-binding family protein-like protein</fullName>
    </submittedName>
</protein>
<dbReference type="PANTHER" id="PTHR43872">
    <property type="entry name" value="MONOOXYGENASE, PUTATIVE (AFU_ORTHOLOGUE AFUA_8G02570)-RELATED"/>
    <property type="match status" value="1"/>
</dbReference>
<dbReference type="Pfam" id="PF00743">
    <property type="entry name" value="FMO-like"/>
    <property type="match status" value="1"/>
</dbReference>
<sequence>MNVTHSSSSNEYDLIIIGAGISGINSAYRIQEQLPSTTYAILEGRTGPGGTWDLFRYPGIRSDSDLYTFGFPWAPWTKPNPIADGASIREYLKDSAAAHGIDRHFHFQHKVISMNWLSDEQTWRLEVDVNGEKKYFYGRFVILGTGYYNYQQPLPAVIPGLENFKGTVVHPQFWPEDLDYTDKKMVVIGSGATAITLLPSLAEKASRVTMLQRSPSYVMSVPQESDTWAHRWLPSWLLLKLTRIQFLIISYMFFNFCRTFPNAAKWVLRSATVKQLPANIPHDPHFKPTYNPWEQRLCFCPDGDFFKCFHNGKADVATGHVKTVTEDGILLESGQKLDADIIVTATGLNIQIAGGIEISVDGSPIHFPDKFLWRFSMLQDVPNCGVIIGYTNSSWTLAADATAVLLGRLMNYMKTNKITSAVPRLEHPEQMKSAPALNLNSTYIKAARDKLPKTGDSGPWLTRQNYFKDYWNGRYANITTGLEFSRVST</sequence>
<dbReference type="PANTHER" id="PTHR43872:SF1">
    <property type="entry name" value="MONOOXYGENASE, PUTATIVE (AFU_ORTHOLOGUE AFUA_8G02570)-RELATED"/>
    <property type="match status" value="1"/>
</dbReference>
<dbReference type="InterPro" id="IPR051820">
    <property type="entry name" value="FAD-binding_MO"/>
</dbReference>
<reference evidence="7 8" key="1">
    <citation type="journal article" date="2016" name="Nat. Commun.">
        <title>Ectomycorrhizal ecology is imprinted in the genome of the dominant symbiotic fungus Cenococcum geophilum.</title>
        <authorList>
            <consortium name="DOE Joint Genome Institute"/>
            <person name="Peter M."/>
            <person name="Kohler A."/>
            <person name="Ohm R.A."/>
            <person name="Kuo A."/>
            <person name="Krutzmann J."/>
            <person name="Morin E."/>
            <person name="Arend M."/>
            <person name="Barry K.W."/>
            <person name="Binder M."/>
            <person name="Choi C."/>
            <person name="Clum A."/>
            <person name="Copeland A."/>
            <person name="Grisel N."/>
            <person name="Haridas S."/>
            <person name="Kipfer T."/>
            <person name="LaButti K."/>
            <person name="Lindquist E."/>
            <person name="Lipzen A."/>
            <person name="Maire R."/>
            <person name="Meier B."/>
            <person name="Mihaltcheva S."/>
            <person name="Molinier V."/>
            <person name="Murat C."/>
            <person name="Poggeler S."/>
            <person name="Quandt C.A."/>
            <person name="Sperisen C."/>
            <person name="Tritt A."/>
            <person name="Tisserant E."/>
            <person name="Crous P.W."/>
            <person name="Henrissat B."/>
            <person name="Nehls U."/>
            <person name="Egli S."/>
            <person name="Spatafora J.W."/>
            <person name="Grigoriev I.V."/>
            <person name="Martin F.M."/>
        </authorList>
    </citation>
    <scope>NUCLEOTIDE SEQUENCE [LARGE SCALE GENOMIC DNA]</scope>
    <source>
        <strain evidence="7 8">CBS 459.81</strain>
    </source>
</reference>
<proteinExistence type="predicted"/>
<keyword evidence="6 7" id="KW-0503">Monooxygenase</keyword>
<dbReference type="AlphaFoldDB" id="A0A8E2JK32"/>
<keyword evidence="2" id="KW-0285">Flavoprotein</keyword>
<dbReference type="GO" id="GO:0004499">
    <property type="term" value="F:N,N-dimethylaniline monooxygenase activity"/>
    <property type="evidence" value="ECO:0007669"/>
    <property type="project" value="InterPro"/>
</dbReference>
<evidence type="ECO:0000256" key="1">
    <source>
        <dbReference type="ARBA" id="ARBA00001974"/>
    </source>
</evidence>
<dbReference type="Pfam" id="PF13450">
    <property type="entry name" value="NAD_binding_8"/>
    <property type="match status" value="1"/>
</dbReference>
<evidence type="ECO:0000256" key="5">
    <source>
        <dbReference type="ARBA" id="ARBA00023002"/>
    </source>
</evidence>
<dbReference type="PRINTS" id="PR00411">
    <property type="entry name" value="PNDRDTASEI"/>
</dbReference>
<evidence type="ECO:0000256" key="3">
    <source>
        <dbReference type="ARBA" id="ARBA00022827"/>
    </source>
</evidence>
<dbReference type="EMBL" id="KV744820">
    <property type="protein sequence ID" value="OCK85368.1"/>
    <property type="molecule type" value="Genomic_DNA"/>
</dbReference>
<dbReference type="InterPro" id="IPR036188">
    <property type="entry name" value="FAD/NAD-bd_sf"/>
</dbReference>
<name>A0A8E2JK32_9PEZI</name>
<dbReference type="GO" id="GO:0050660">
    <property type="term" value="F:flavin adenine dinucleotide binding"/>
    <property type="evidence" value="ECO:0007669"/>
    <property type="project" value="InterPro"/>
</dbReference>
<dbReference type="PRINTS" id="PR00368">
    <property type="entry name" value="FADPNR"/>
</dbReference>
<evidence type="ECO:0000256" key="6">
    <source>
        <dbReference type="ARBA" id="ARBA00023033"/>
    </source>
</evidence>
<dbReference type="OrthoDB" id="66881at2759"/>
<comment type="cofactor">
    <cofactor evidence="1">
        <name>FAD</name>
        <dbReference type="ChEBI" id="CHEBI:57692"/>
    </cofactor>
</comment>
<keyword evidence="4" id="KW-0521">NADP</keyword>
<keyword evidence="8" id="KW-1185">Reference proteome</keyword>
<evidence type="ECO:0000256" key="2">
    <source>
        <dbReference type="ARBA" id="ARBA00022630"/>
    </source>
</evidence>
<dbReference type="SUPFAM" id="SSF51905">
    <property type="entry name" value="FAD/NAD(P)-binding domain"/>
    <property type="match status" value="2"/>
</dbReference>
<evidence type="ECO:0000256" key="4">
    <source>
        <dbReference type="ARBA" id="ARBA00022857"/>
    </source>
</evidence>
<dbReference type="InterPro" id="IPR020946">
    <property type="entry name" value="Flavin_mOase-like"/>
</dbReference>
<dbReference type="Gene3D" id="3.50.50.60">
    <property type="entry name" value="FAD/NAD(P)-binding domain"/>
    <property type="match status" value="2"/>
</dbReference>
<evidence type="ECO:0000313" key="7">
    <source>
        <dbReference type="EMBL" id="OCK85368.1"/>
    </source>
</evidence>
<dbReference type="GO" id="GO:0050661">
    <property type="term" value="F:NADP binding"/>
    <property type="evidence" value="ECO:0007669"/>
    <property type="project" value="InterPro"/>
</dbReference>
<dbReference type="Proteomes" id="UP000250266">
    <property type="component" value="Unassembled WGS sequence"/>
</dbReference>
<keyword evidence="3" id="KW-0274">FAD</keyword>
<evidence type="ECO:0000313" key="8">
    <source>
        <dbReference type="Proteomes" id="UP000250266"/>
    </source>
</evidence>
<accession>A0A8E2JK32</accession>
<organism evidence="7 8">
    <name type="scientific">Lepidopterella palustris CBS 459.81</name>
    <dbReference type="NCBI Taxonomy" id="1314670"/>
    <lineage>
        <taxon>Eukaryota</taxon>
        <taxon>Fungi</taxon>
        <taxon>Dikarya</taxon>
        <taxon>Ascomycota</taxon>
        <taxon>Pezizomycotina</taxon>
        <taxon>Dothideomycetes</taxon>
        <taxon>Pleosporomycetidae</taxon>
        <taxon>Mytilinidiales</taxon>
        <taxon>Argynnaceae</taxon>
        <taxon>Lepidopterella</taxon>
    </lineage>
</organism>
<keyword evidence="5" id="KW-0560">Oxidoreductase</keyword>
<dbReference type="FunFam" id="3.50.50.60:FF:000228">
    <property type="entry name" value="FAD-containing monooxygenase EthA"/>
    <property type="match status" value="1"/>
</dbReference>
<gene>
    <name evidence="7" type="ORF">K432DRAFT_413355</name>
</gene>